<feature type="region of interest" description="Disordered" evidence="1">
    <location>
        <begin position="1"/>
        <end position="77"/>
    </location>
</feature>
<dbReference type="AlphaFoldDB" id="A0A7J6T9Q6"/>
<comment type="caution">
    <text evidence="2">The sequence shown here is derived from an EMBL/GenBank/DDBJ whole genome shotgun (WGS) entry which is preliminary data.</text>
</comment>
<organism evidence="2 3">
    <name type="scientific">Perkinsus olseni</name>
    <name type="common">Perkinsus atlanticus</name>
    <dbReference type="NCBI Taxonomy" id="32597"/>
    <lineage>
        <taxon>Eukaryota</taxon>
        <taxon>Sar</taxon>
        <taxon>Alveolata</taxon>
        <taxon>Perkinsozoa</taxon>
        <taxon>Perkinsea</taxon>
        <taxon>Perkinsida</taxon>
        <taxon>Perkinsidae</taxon>
        <taxon>Perkinsus</taxon>
    </lineage>
</organism>
<gene>
    <name evidence="2" type="ORF">FOZ62_020737</name>
</gene>
<evidence type="ECO:0000313" key="2">
    <source>
        <dbReference type="EMBL" id="KAF4741988.1"/>
    </source>
</evidence>
<dbReference type="Proteomes" id="UP000574390">
    <property type="component" value="Unassembled WGS sequence"/>
</dbReference>
<evidence type="ECO:0000256" key="1">
    <source>
        <dbReference type="SAM" id="MobiDB-lite"/>
    </source>
</evidence>
<reference evidence="2 3" key="1">
    <citation type="submission" date="2020-04" db="EMBL/GenBank/DDBJ databases">
        <title>Perkinsus olseni comparative genomics.</title>
        <authorList>
            <person name="Bogema D.R."/>
        </authorList>
    </citation>
    <scope>NUCLEOTIDE SEQUENCE [LARGE SCALE GENOMIC DNA]</scope>
    <source>
        <strain evidence="2">ATCC PRA-205</strain>
    </source>
</reference>
<dbReference type="EMBL" id="JABANM010008801">
    <property type="protein sequence ID" value="KAF4741988.1"/>
    <property type="molecule type" value="Genomic_DNA"/>
</dbReference>
<feature type="compositionally biased region" description="Polar residues" evidence="1">
    <location>
        <begin position="1"/>
        <end position="16"/>
    </location>
</feature>
<proteinExistence type="predicted"/>
<sequence length="77" mass="8077">MELSSSIRSNAPSTEETLTDMDVANKLSHTASLPNLQPPVPISNGQGQVPRTAPELNEDASGQGGGAKAAEKEVREY</sequence>
<protein>
    <submittedName>
        <fullName evidence="2">Uncharacterized protein</fullName>
    </submittedName>
</protein>
<name>A0A7J6T9Q6_PEROL</name>
<evidence type="ECO:0000313" key="3">
    <source>
        <dbReference type="Proteomes" id="UP000574390"/>
    </source>
</evidence>
<accession>A0A7J6T9Q6</accession>